<feature type="compositionally biased region" description="Basic and acidic residues" evidence="1">
    <location>
        <begin position="13"/>
        <end position="41"/>
    </location>
</feature>
<comment type="caution">
    <text evidence="2">The sequence shown here is derived from an EMBL/GenBank/DDBJ whole genome shotgun (WGS) entry which is preliminary data.</text>
</comment>
<dbReference type="EMBL" id="JANPWB010000008">
    <property type="protein sequence ID" value="KAJ1160445.1"/>
    <property type="molecule type" value="Genomic_DNA"/>
</dbReference>
<evidence type="ECO:0000313" key="3">
    <source>
        <dbReference type="Proteomes" id="UP001066276"/>
    </source>
</evidence>
<accession>A0AAV7SAY9</accession>
<gene>
    <name evidence="2" type="ORF">NDU88_000947</name>
</gene>
<proteinExistence type="predicted"/>
<reference evidence="2" key="1">
    <citation type="journal article" date="2022" name="bioRxiv">
        <title>Sequencing and chromosome-scale assembly of the giantPleurodeles waltlgenome.</title>
        <authorList>
            <person name="Brown T."/>
            <person name="Elewa A."/>
            <person name="Iarovenko S."/>
            <person name="Subramanian E."/>
            <person name="Araus A.J."/>
            <person name="Petzold A."/>
            <person name="Susuki M."/>
            <person name="Suzuki K.-i.T."/>
            <person name="Hayashi T."/>
            <person name="Toyoda A."/>
            <person name="Oliveira C."/>
            <person name="Osipova E."/>
            <person name="Leigh N.D."/>
            <person name="Simon A."/>
            <person name="Yun M.H."/>
        </authorList>
    </citation>
    <scope>NUCLEOTIDE SEQUENCE</scope>
    <source>
        <strain evidence="2">20211129_DDA</strain>
        <tissue evidence="2">Liver</tissue>
    </source>
</reference>
<dbReference type="AlphaFoldDB" id="A0AAV7SAY9"/>
<sequence>MSPGSGAPTAEVEEGRRHREAEERKVRTESWKVTDQRDQRRSKTVVRRIATQKEGEDAQRLAMFREERGHLRYEPLRKWGTGRSRAVVRKRGKGGMEKRT</sequence>
<dbReference type="Proteomes" id="UP001066276">
    <property type="component" value="Chromosome 4_2"/>
</dbReference>
<evidence type="ECO:0000313" key="2">
    <source>
        <dbReference type="EMBL" id="KAJ1160445.1"/>
    </source>
</evidence>
<protein>
    <submittedName>
        <fullName evidence="2">Uncharacterized protein</fullName>
    </submittedName>
</protein>
<organism evidence="2 3">
    <name type="scientific">Pleurodeles waltl</name>
    <name type="common">Iberian ribbed newt</name>
    <dbReference type="NCBI Taxonomy" id="8319"/>
    <lineage>
        <taxon>Eukaryota</taxon>
        <taxon>Metazoa</taxon>
        <taxon>Chordata</taxon>
        <taxon>Craniata</taxon>
        <taxon>Vertebrata</taxon>
        <taxon>Euteleostomi</taxon>
        <taxon>Amphibia</taxon>
        <taxon>Batrachia</taxon>
        <taxon>Caudata</taxon>
        <taxon>Salamandroidea</taxon>
        <taxon>Salamandridae</taxon>
        <taxon>Pleurodelinae</taxon>
        <taxon>Pleurodeles</taxon>
    </lineage>
</organism>
<evidence type="ECO:0000256" key="1">
    <source>
        <dbReference type="SAM" id="MobiDB-lite"/>
    </source>
</evidence>
<name>A0AAV7SAY9_PLEWA</name>
<feature type="region of interest" description="Disordered" evidence="1">
    <location>
        <begin position="1"/>
        <end position="56"/>
    </location>
</feature>
<keyword evidence="3" id="KW-1185">Reference proteome</keyword>